<feature type="region of interest" description="Disordered" evidence="5">
    <location>
        <begin position="90"/>
        <end position="179"/>
    </location>
</feature>
<comment type="subcellular location">
    <subcellularLocation>
        <location evidence="1">Membrane</location>
        <topology evidence="1">Multi-pass membrane protein</topology>
    </subcellularLocation>
</comment>
<feature type="transmembrane region" description="Helical" evidence="6">
    <location>
        <begin position="187"/>
        <end position="206"/>
    </location>
</feature>
<feature type="transmembrane region" description="Helical" evidence="6">
    <location>
        <begin position="213"/>
        <end position="237"/>
    </location>
</feature>
<protein>
    <submittedName>
        <fullName evidence="8">Predicted membrane protein</fullName>
    </submittedName>
</protein>
<accession>C7N1D1</accession>
<gene>
    <name evidence="8" type="ordered locus">Shel_01500</name>
</gene>
<keyword evidence="3 6" id="KW-1133">Transmembrane helix</keyword>
<evidence type="ECO:0000259" key="7">
    <source>
        <dbReference type="Pfam" id="PF05154"/>
    </source>
</evidence>
<feature type="compositionally biased region" description="Low complexity" evidence="5">
    <location>
        <begin position="141"/>
        <end position="150"/>
    </location>
</feature>
<proteinExistence type="predicted"/>
<feature type="compositionally biased region" description="Polar residues" evidence="5">
    <location>
        <begin position="156"/>
        <end position="171"/>
    </location>
</feature>
<evidence type="ECO:0000256" key="1">
    <source>
        <dbReference type="ARBA" id="ARBA00004141"/>
    </source>
</evidence>
<evidence type="ECO:0000256" key="3">
    <source>
        <dbReference type="ARBA" id="ARBA00022989"/>
    </source>
</evidence>
<feature type="compositionally biased region" description="Pro residues" evidence="5">
    <location>
        <begin position="97"/>
        <end position="107"/>
    </location>
</feature>
<organism evidence="8 9">
    <name type="scientific">Slackia heliotrinireducens (strain ATCC 29202 / DSM 20476 / NCTC 11029 / RHS 1)</name>
    <name type="common">Peptococcus heliotrinreducens</name>
    <dbReference type="NCBI Taxonomy" id="471855"/>
    <lineage>
        <taxon>Bacteria</taxon>
        <taxon>Bacillati</taxon>
        <taxon>Actinomycetota</taxon>
        <taxon>Coriobacteriia</taxon>
        <taxon>Eggerthellales</taxon>
        <taxon>Eggerthellaceae</taxon>
        <taxon>Slackia</taxon>
    </lineage>
</organism>
<dbReference type="AlphaFoldDB" id="C7N1D1"/>
<keyword evidence="9" id="KW-1185">Reference proteome</keyword>
<name>C7N1D1_SLAHD</name>
<dbReference type="Proteomes" id="UP000002026">
    <property type="component" value="Chromosome"/>
</dbReference>
<keyword evidence="4 6" id="KW-0472">Membrane</keyword>
<evidence type="ECO:0000313" key="8">
    <source>
        <dbReference type="EMBL" id="ACV21223.1"/>
    </source>
</evidence>
<dbReference type="Pfam" id="PF05154">
    <property type="entry name" value="TM2"/>
    <property type="match status" value="1"/>
</dbReference>
<dbReference type="STRING" id="471855.Shel_01500"/>
<reference evidence="8 9" key="1">
    <citation type="journal article" date="2009" name="Stand. Genomic Sci.">
        <title>Complete genome sequence of Slackia heliotrinireducens type strain (RHS 1).</title>
        <authorList>
            <person name="Pukall R."/>
            <person name="Lapidus A."/>
            <person name="Nolan M."/>
            <person name="Copeland A."/>
            <person name="Glavina Del Rio T."/>
            <person name="Lucas S."/>
            <person name="Chen F."/>
            <person name="Tice H."/>
            <person name="Cheng J.F."/>
            <person name="Chertkov O."/>
            <person name="Bruce D."/>
            <person name="Goodwin L."/>
            <person name="Kuske C."/>
            <person name="Brettin T."/>
            <person name="Detter J.C."/>
            <person name="Han C."/>
            <person name="Pitluck S."/>
            <person name="Pati A."/>
            <person name="Mavrommatis K."/>
            <person name="Ivanova N."/>
            <person name="Ovchinnikova G."/>
            <person name="Chen A."/>
            <person name="Palaniappan K."/>
            <person name="Schneider S."/>
            <person name="Rohde M."/>
            <person name="Chain P."/>
            <person name="D'haeseleer P."/>
            <person name="Goker M."/>
            <person name="Bristow J."/>
            <person name="Eisen J.A."/>
            <person name="Markowitz V."/>
            <person name="Kyrpides N.C."/>
            <person name="Klenk H.P."/>
            <person name="Hugenholtz P."/>
        </authorList>
    </citation>
    <scope>NUCLEOTIDE SEQUENCE [LARGE SCALE GENOMIC DNA]</scope>
    <source>
        <strain evidence="9">ATCC 29202 / DSM 20476 / NCTC 11029 / RHS 1</strain>
    </source>
</reference>
<dbReference type="HOGENOM" id="CLU_064917_0_0_11"/>
<dbReference type="InterPro" id="IPR007829">
    <property type="entry name" value="TM2"/>
</dbReference>
<dbReference type="EMBL" id="CP001684">
    <property type="protein sequence ID" value="ACV21223.1"/>
    <property type="molecule type" value="Genomic_DNA"/>
</dbReference>
<sequence length="265" mass="28941">MDDNQRLTPDEEIKALRARLEAAEKRIEELSAARAMAAPQPEAPVEEAAPPDPFAAYRKNTPVSTVQYQDHTIDVQAYIDSINSQAPATLSGYAPKPATPPEPPRPAPAYNATVFGASAATQPVQPAQPQAQPAPQPQPVQPTQQTQASQHGAYRPQQSAYPHNAYGTYQPQPRPPIQPLAHQKDHVAAGLLGIFLGAFGIHKFYLGYHRAGFIMLGITLLGSLISFGLAGAVVWVIGVVEGIMYLVKPQIDFEREYVFNNREWF</sequence>
<evidence type="ECO:0000256" key="2">
    <source>
        <dbReference type="ARBA" id="ARBA00022692"/>
    </source>
</evidence>
<feature type="region of interest" description="Disordered" evidence="5">
    <location>
        <begin position="32"/>
        <end position="58"/>
    </location>
</feature>
<dbReference type="RefSeq" id="WP_012797334.1">
    <property type="nucleotide sequence ID" value="NC_013165.1"/>
</dbReference>
<dbReference type="eggNOG" id="COG2314">
    <property type="taxonomic scope" value="Bacteria"/>
</dbReference>
<evidence type="ECO:0000256" key="4">
    <source>
        <dbReference type="ARBA" id="ARBA00023136"/>
    </source>
</evidence>
<dbReference type="GO" id="GO:0016020">
    <property type="term" value="C:membrane"/>
    <property type="evidence" value="ECO:0007669"/>
    <property type="project" value="UniProtKB-SubCell"/>
</dbReference>
<feature type="compositionally biased region" description="Low complexity" evidence="5">
    <location>
        <begin position="108"/>
        <end position="131"/>
    </location>
</feature>
<evidence type="ECO:0000256" key="6">
    <source>
        <dbReference type="SAM" id="Phobius"/>
    </source>
</evidence>
<evidence type="ECO:0000256" key="5">
    <source>
        <dbReference type="SAM" id="MobiDB-lite"/>
    </source>
</evidence>
<evidence type="ECO:0000313" key="9">
    <source>
        <dbReference type="Proteomes" id="UP000002026"/>
    </source>
</evidence>
<feature type="domain" description="TM2" evidence="7">
    <location>
        <begin position="183"/>
        <end position="225"/>
    </location>
</feature>
<keyword evidence="2 6" id="KW-0812">Transmembrane</keyword>
<dbReference type="KEGG" id="shi:Shel_01500"/>